<evidence type="ECO:0000313" key="1">
    <source>
        <dbReference type="EMBL" id="KHG17541.1"/>
    </source>
</evidence>
<proteinExistence type="predicted"/>
<accession>A0A0B0P2E1</accession>
<protein>
    <submittedName>
        <fullName evidence="1">Uncharacterized protein</fullName>
    </submittedName>
</protein>
<dbReference type="EMBL" id="KN408492">
    <property type="protein sequence ID" value="KHG17541.1"/>
    <property type="molecule type" value="Genomic_DNA"/>
</dbReference>
<keyword evidence="2" id="KW-1185">Reference proteome</keyword>
<organism evidence="1 2">
    <name type="scientific">Gossypium arboreum</name>
    <name type="common">Tree cotton</name>
    <name type="synonym">Gossypium nanking</name>
    <dbReference type="NCBI Taxonomy" id="29729"/>
    <lineage>
        <taxon>Eukaryota</taxon>
        <taxon>Viridiplantae</taxon>
        <taxon>Streptophyta</taxon>
        <taxon>Embryophyta</taxon>
        <taxon>Tracheophyta</taxon>
        <taxon>Spermatophyta</taxon>
        <taxon>Magnoliopsida</taxon>
        <taxon>eudicotyledons</taxon>
        <taxon>Gunneridae</taxon>
        <taxon>Pentapetalae</taxon>
        <taxon>rosids</taxon>
        <taxon>malvids</taxon>
        <taxon>Malvales</taxon>
        <taxon>Malvaceae</taxon>
        <taxon>Malvoideae</taxon>
        <taxon>Gossypium</taxon>
    </lineage>
</organism>
<evidence type="ECO:0000313" key="2">
    <source>
        <dbReference type="Proteomes" id="UP000032142"/>
    </source>
</evidence>
<name>A0A0B0P2E1_GOSAR</name>
<sequence>MATYVTPCVQGFPSIQYYYSELFIGYVNEENSVTKLARIGDHRGPHHTIKLSF</sequence>
<dbReference type="Proteomes" id="UP000032142">
    <property type="component" value="Unassembled WGS sequence"/>
</dbReference>
<dbReference type="AlphaFoldDB" id="A0A0B0P2E1"/>
<gene>
    <name evidence="1" type="ORF">F383_21754</name>
</gene>
<reference evidence="2" key="1">
    <citation type="submission" date="2014-09" db="EMBL/GenBank/DDBJ databases">
        <authorList>
            <person name="Mudge J."/>
            <person name="Ramaraj T."/>
            <person name="Lindquist I.E."/>
            <person name="Bharti A.K."/>
            <person name="Sundararajan A."/>
            <person name="Cameron C.T."/>
            <person name="Woodward J.E."/>
            <person name="May G.D."/>
            <person name="Brubaker C."/>
            <person name="Broadhvest J."/>
            <person name="Wilkins T.A."/>
        </authorList>
    </citation>
    <scope>NUCLEOTIDE SEQUENCE</scope>
    <source>
        <strain evidence="2">cv. AKA8401</strain>
    </source>
</reference>